<dbReference type="GeneID" id="105313014"/>
<dbReference type="GO" id="GO:0005576">
    <property type="term" value="C:extracellular region"/>
    <property type="evidence" value="ECO:0007669"/>
    <property type="project" value="UniProtKB-SubCell"/>
</dbReference>
<evidence type="ECO:0000256" key="4">
    <source>
        <dbReference type="SAM" id="SignalP"/>
    </source>
</evidence>
<comment type="subcellular location">
    <subcellularLocation>
        <location evidence="1">Secreted</location>
    </subcellularLocation>
</comment>
<name>A0AAN0J8N8_AMPQE</name>
<feature type="domain" description="MD-2-related lipid-recognition" evidence="5">
    <location>
        <begin position="20"/>
        <end position="141"/>
    </location>
</feature>
<feature type="signal peptide" evidence="4">
    <location>
        <begin position="1"/>
        <end position="17"/>
    </location>
</feature>
<reference evidence="7" key="1">
    <citation type="journal article" date="2010" name="Nature">
        <title>The Amphimedon queenslandica genome and the evolution of animal complexity.</title>
        <authorList>
            <person name="Srivastava M."/>
            <person name="Simakov O."/>
            <person name="Chapman J."/>
            <person name="Fahey B."/>
            <person name="Gauthier M.E."/>
            <person name="Mitros T."/>
            <person name="Richards G.S."/>
            <person name="Conaco C."/>
            <person name="Dacre M."/>
            <person name="Hellsten U."/>
            <person name="Larroux C."/>
            <person name="Putnam N.H."/>
            <person name="Stanke M."/>
            <person name="Adamska M."/>
            <person name="Darling A."/>
            <person name="Degnan S.M."/>
            <person name="Oakley T.H."/>
            <person name="Plachetzki D.C."/>
            <person name="Zhai Y."/>
            <person name="Adamski M."/>
            <person name="Calcino A."/>
            <person name="Cummins S.F."/>
            <person name="Goodstein D.M."/>
            <person name="Harris C."/>
            <person name="Jackson D.J."/>
            <person name="Leys S.P."/>
            <person name="Shu S."/>
            <person name="Woodcroft B.J."/>
            <person name="Vervoort M."/>
            <person name="Kosik K.S."/>
            <person name="Manning G."/>
            <person name="Degnan B.M."/>
            <person name="Rokhsar D.S."/>
        </authorList>
    </citation>
    <scope>NUCLEOTIDE SEQUENCE [LARGE SCALE GENOMIC DNA]</scope>
</reference>
<dbReference type="InterPro" id="IPR003172">
    <property type="entry name" value="ML_dom"/>
</dbReference>
<dbReference type="Gene3D" id="2.60.40.770">
    <property type="match status" value="1"/>
</dbReference>
<protein>
    <recommendedName>
        <fullName evidence="5">MD-2-related lipid-recognition domain-containing protein</fullName>
    </recommendedName>
</protein>
<dbReference type="InterPro" id="IPR014756">
    <property type="entry name" value="Ig_E-set"/>
</dbReference>
<dbReference type="SUPFAM" id="SSF81296">
    <property type="entry name" value="E set domains"/>
    <property type="match status" value="1"/>
</dbReference>
<evidence type="ECO:0000313" key="7">
    <source>
        <dbReference type="Proteomes" id="UP000007879"/>
    </source>
</evidence>
<keyword evidence="4" id="KW-0732">Signal</keyword>
<keyword evidence="3" id="KW-0964">Secreted</keyword>
<keyword evidence="7" id="KW-1185">Reference proteome</keyword>
<dbReference type="EnsemblMetazoa" id="XM_019997514.1">
    <property type="protein sequence ID" value="XP_019853073.1"/>
    <property type="gene ID" value="LOC105313014"/>
</dbReference>
<dbReference type="Pfam" id="PF02221">
    <property type="entry name" value="E1_DerP2_DerF2"/>
    <property type="match status" value="1"/>
</dbReference>
<dbReference type="FunFam" id="2.60.40.770:FF:000001">
    <property type="entry name" value="NPC intracellular cholesterol transporter 2"/>
    <property type="match status" value="1"/>
</dbReference>
<dbReference type="EnsemblMetazoa" id="XM_011406106.2">
    <property type="protein sequence ID" value="XP_011404408.1"/>
    <property type="gene ID" value="LOC105313014"/>
</dbReference>
<evidence type="ECO:0000259" key="5">
    <source>
        <dbReference type="SMART" id="SM00737"/>
    </source>
</evidence>
<organism evidence="6 7">
    <name type="scientific">Amphimedon queenslandica</name>
    <name type="common">Sponge</name>
    <dbReference type="NCBI Taxonomy" id="400682"/>
    <lineage>
        <taxon>Eukaryota</taxon>
        <taxon>Metazoa</taxon>
        <taxon>Porifera</taxon>
        <taxon>Demospongiae</taxon>
        <taxon>Heteroscleromorpha</taxon>
        <taxon>Haplosclerida</taxon>
        <taxon>Niphatidae</taxon>
        <taxon>Amphimedon</taxon>
    </lineage>
</organism>
<evidence type="ECO:0000256" key="3">
    <source>
        <dbReference type="ARBA" id="ARBA00022525"/>
    </source>
</evidence>
<dbReference type="SMART" id="SM00737">
    <property type="entry name" value="ML"/>
    <property type="match status" value="1"/>
</dbReference>
<dbReference type="AlphaFoldDB" id="A0AAN0J8N8"/>
<evidence type="ECO:0000256" key="1">
    <source>
        <dbReference type="ARBA" id="ARBA00004613"/>
    </source>
</evidence>
<proteinExistence type="inferred from homology"/>
<dbReference type="RefSeq" id="XP_011404408.1">
    <property type="nucleotide sequence ID" value="XM_011406106.2"/>
</dbReference>
<evidence type="ECO:0000256" key="2">
    <source>
        <dbReference type="ARBA" id="ARBA00006370"/>
    </source>
</evidence>
<feature type="chain" id="PRO_5042793312" description="MD-2-related lipid-recognition domain-containing protein" evidence="4">
    <location>
        <begin position="18"/>
        <end position="141"/>
    </location>
</feature>
<sequence length="141" mass="15256">MKTFLLCLACLVSLAAAQIAQSCSDHPDNKITVDPSSVKIGGCTAPPCKFYKGKNGTVSFNFKANADIATMNVALYGKIAGIWVELPGGLPDPNICNNKNVTCPMKSGTEYSPVINVFVNPKYPSVSKTRIIAKMWLYIYM</sequence>
<dbReference type="RefSeq" id="XP_019853073.1">
    <property type="nucleotide sequence ID" value="XM_019997514.1"/>
</dbReference>
<comment type="similarity">
    <text evidence="2">Belongs to the NPC2 family.</text>
</comment>
<accession>A0AAN0J8N8</accession>
<dbReference type="Proteomes" id="UP000007879">
    <property type="component" value="Unassembled WGS sequence"/>
</dbReference>
<reference evidence="6" key="2">
    <citation type="submission" date="2024-06" db="UniProtKB">
        <authorList>
            <consortium name="EnsemblMetazoa"/>
        </authorList>
    </citation>
    <scope>IDENTIFICATION</scope>
</reference>
<dbReference type="KEGG" id="aqu:105313014"/>
<dbReference type="PROSITE" id="PS51257">
    <property type="entry name" value="PROKAR_LIPOPROTEIN"/>
    <property type="match status" value="1"/>
</dbReference>
<evidence type="ECO:0000313" key="6">
    <source>
        <dbReference type="EnsemblMetazoa" id="XP_019853073.1"/>
    </source>
</evidence>